<proteinExistence type="predicted"/>
<keyword evidence="2" id="KW-1185">Reference proteome</keyword>
<organism evidence="1 2">
    <name type="scientific">Aldrovandia affinis</name>
    <dbReference type="NCBI Taxonomy" id="143900"/>
    <lineage>
        <taxon>Eukaryota</taxon>
        <taxon>Metazoa</taxon>
        <taxon>Chordata</taxon>
        <taxon>Craniata</taxon>
        <taxon>Vertebrata</taxon>
        <taxon>Euteleostomi</taxon>
        <taxon>Actinopterygii</taxon>
        <taxon>Neopterygii</taxon>
        <taxon>Teleostei</taxon>
        <taxon>Notacanthiformes</taxon>
        <taxon>Halosauridae</taxon>
        <taxon>Aldrovandia</taxon>
    </lineage>
</organism>
<gene>
    <name evidence="1" type="ORF">AAFF_G00267770</name>
</gene>
<dbReference type="EMBL" id="JAINUG010000037">
    <property type="protein sequence ID" value="KAJ8407733.1"/>
    <property type="molecule type" value="Genomic_DNA"/>
</dbReference>
<protein>
    <submittedName>
        <fullName evidence="1">Uncharacterized protein</fullName>
    </submittedName>
</protein>
<evidence type="ECO:0000313" key="2">
    <source>
        <dbReference type="Proteomes" id="UP001221898"/>
    </source>
</evidence>
<dbReference type="Proteomes" id="UP001221898">
    <property type="component" value="Unassembled WGS sequence"/>
</dbReference>
<evidence type="ECO:0000313" key="1">
    <source>
        <dbReference type="EMBL" id="KAJ8407733.1"/>
    </source>
</evidence>
<accession>A0AAD7ST87</accession>
<dbReference type="AlphaFoldDB" id="A0AAD7ST87"/>
<comment type="caution">
    <text evidence="1">The sequence shown here is derived from an EMBL/GenBank/DDBJ whole genome shotgun (WGS) entry which is preliminary data.</text>
</comment>
<name>A0AAD7ST87_9TELE</name>
<sequence>MREGEPGRRCSPVWQRAAGTQVIMPASPRTATFRLRRGRQEVPSEGFVRCALGLFRRLRRDSSQDEQYSEDRPPLPAWHIGRLALGFSALMPSQMD</sequence>
<reference evidence="1" key="1">
    <citation type="journal article" date="2023" name="Science">
        <title>Genome structures resolve the early diversification of teleost fishes.</title>
        <authorList>
            <person name="Parey E."/>
            <person name="Louis A."/>
            <person name="Montfort J."/>
            <person name="Bouchez O."/>
            <person name="Roques C."/>
            <person name="Iampietro C."/>
            <person name="Lluch J."/>
            <person name="Castinel A."/>
            <person name="Donnadieu C."/>
            <person name="Desvignes T."/>
            <person name="Floi Bucao C."/>
            <person name="Jouanno E."/>
            <person name="Wen M."/>
            <person name="Mejri S."/>
            <person name="Dirks R."/>
            <person name="Jansen H."/>
            <person name="Henkel C."/>
            <person name="Chen W.J."/>
            <person name="Zahm M."/>
            <person name="Cabau C."/>
            <person name="Klopp C."/>
            <person name="Thompson A.W."/>
            <person name="Robinson-Rechavi M."/>
            <person name="Braasch I."/>
            <person name="Lecointre G."/>
            <person name="Bobe J."/>
            <person name="Postlethwait J.H."/>
            <person name="Berthelot C."/>
            <person name="Roest Crollius H."/>
            <person name="Guiguen Y."/>
        </authorList>
    </citation>
    <scope>NUCLEOTIDE SEQUENCE</scope>
    <source>
        <strain evidence="1">NC1722</strain>
    </source>
</reference>